<name>A0A0D1DS88_MYCMD</name>
<dbReference type="GeneID" id="23566701"/>
<gene>
    <name evidence="1" type="ORF">UMAG_10707</name>
</gene>
<dbReference type="OrthoDB" id="3356378at2759"/>
<accession>A0A0D1DS88</accession>
<evidence type="ECO:0000313" key="1">
    <source>
        <dbReference type="EMBL" id="KIS67149.1"/>
    </source>
</evidence>
<dbReference type="VEuPathDB" id="FungiDB:UMAG_10707"/>
<reference evidence="1 2" key="1">
    <citation type="journal article" date="2006" name="Nature">
        <title>Insights from the genome of the biotrophic fungal plant pathogen Ustilago maydis.</title>
        <authorList>
            <person name="Kamper J."/>
            <person name="Kahmann R."/>
            <person name="Bolker M."/>
            <person name="Ma L.J."/>
            <person name="Brefort T."/>
            <person name="Saville B.J."/>
            <person name="Banuett F."/>
            <person name="Kronstad J.W."/>
            <person name="Gold S.E."/>
            <person name="Muller O."/>
            <person name="Perlin M.H."/>
            <person name="Wosten H.A."/>
            <person name="de Vries R."/>
            <person name="Ruiz-Herrera J."/>
            <person name="Reynaga-Pena C.G."/>
            <person name="Snetselaar K."/>
            <person name="McCann M."/>
            <person name="Perez-Martin J."/>
            <person name="Feldbrugge M."/>
            <person name="Basse C.W."/>
            <person name="Steinberg G."/>
            <person name="Ibeas J.I."/>
            <person name="Holloman W."/>
            <person name="Guzman P."/>
            <person name="Farman M."/>
            <person name="Stajich J.E."/>
            <person name="Sentandreu R."/>
            <person name="Gonzalez-Prieto J.M."/>
            <person name="Kennell J.C."/>
            <person name="Molina L."/>
            <person name="Schirawski J."/>
            <person name="Mendoza-Mendoza A."/>
            <person name="Greilinger D."/>
            <person name="Munch K."/>
            <person name="Rossel N."/>
            <person name="Scherer M."/>
            <person name="Vranes M."/>
            <person name="Ladendorf O."/>
            <person name="Vincon V."/>
            <person name="Fuchs U."/>
            <person name="Sandrock B."/>
            <person name="Meng S."/>
            <person name="Ho E.C."/>
            <person name="Cahill M.J."/>
            <person name="Boyce K.J."/>
            <person name="Klose J."/>
            <person name="Klosterman S.J."/>
            <person name="Deelstra H.J."/>
            <person name="Ortiz-Castellanos L."/>
            <person name="Li W."/>
            <person name="Sanchez-Alonso P."/>
            <person name="Schreier P.H."/>
            <person name="Hauser-Hahn I."/>
            <person name="Vaupel M."/>
            <person name="Koopmann E."/>
            <person name="Friedrich G."/>
            <person name="Voss H."/>
            <person name="Schluter T."/>
            <person name="Margolis J."/>
            <person name="Platt D."/>
            <person name="Swimmer C."/>
            <person name="Gnirke A."/>
            <person name="Chen F."/>
            <person name="Vysotskaia V."/>
            <person name="Mannhaupt G."/>
            <person name="Guldener U."/>
            <person name="Munsterkotter M."/>
            <person name="Haase D."/>
            <person name="Oesterheld M."/>
            <person name="Mewes H.W."/>
            <person name="Mauceli E.W."/>
            <person name="DeCaprio D."/>
            <person name="Wade C.M."/>
            <person name="Butler J."/>
            <person name="Young S."/>
            <person name="Jaffe D.B."/>
            <person name="Calvo S."/>
            <person name="Nusbaum C."/>
            <person name="Galagan J."/>
            <person name="Birren B.W."/>
        </authorList>
    </citation>
    <scope>NUCLEOTIDE SEQUENCE [LARGE SCALE GENOMIC DNA]</scope>
    <source>
        <strain evidence="2">DSM 14603 / FGSC 9021 / UM521</strain>
    </source>
</reference>
<dbReference type="RefSeq" id="XP_011391350.1">
    <property type="nucleotide sequence ID" value="XM_011393048.1"/>
</dbReference>
<evidence type="ECO:0000313" key="2">
    <source>
        <dbReference type="Proteomes" id="UP000000561"/>
    </source>
</evidence>
<keyword evidence="2" id="KW-1185">Reference proteome</keyword>
<dbReference type="AlphaFoldDB" id="A0A0D1DS88"/>
<dbReference type="Proteomes" id="UP000000561">
    <property type="component" value="Chromosome 15"/>
</dbReference>
<dbReference type="EMBL" id="CM003154">
    <property type="protein sequence ID" value="KIS67149.1"/>
    <property type="molecule type" value="Genomic_DNA"/>
</dbReference>
<sequence length="99" mass="10728">MMRATAVQLLKVKPVPASAIPLLRLPPSTTSHKATSITSTAARSRTASVDVAAQLENKLVSRQGLGANVRISKPVSNKDLYWKVPKAQRDILKKLLKEA</sequence>
<dbReference type="KEGG" id="uma:UMAG_10707"/>
<protein>
    <submittedName>
        <fullName evidence="1">Uncharacterized protein</fullName>
    </submittedName>
</protein>
<dbReference type="InParanoid" id="A0A0D1DS88"/>
<proteinExistence type="predicted"/>
<organism evidence="1 2">
    <name type="scientific">Mycosarcoma maydis</name>
    <name type="common">Corn smut fungus</name>
    <name type="synonym">Ustilago maydis</name>
    <dbReference type="NCBI Taxonomy" id="5270"/>
    <lineage>
        <taxon>Eukaryota</taxon>
        <taxon>Fungi</taxon>
        <taxon>Dikarya</taxon>
        <taxon>Basidiomycota</taxon>
        <taxon>Ustilaginomycotina</taxon>
        <taxon>Ustilaginomycetes</taxon>
        <taxon>Ustilaginales</taxon>
        <taxon>Ustilaginaceae</taxon>
        <taxon>Mycosarcoma</taxon>
    </lineage>
</organism>